<dbReference type="Gene3D" id="1.10.630.10">
    <property type="entry name" value="Cytochrome P450"/>
    <property type="match status" value="1"/>
</dbReference>
<reference evidence="17" key="1">
    <citation type="journal article" date="2021" name="Mol. Ecol. Resour.">
        <title>Phylogenomic analyses of the genus Drosophila reveals genomic signals of climate adaptation.</title>
        <authorList>
            <person name="Li F."/>
            <person name="Rane R.V."/>
            <person name="Luria V."/>
            <person name="Xiong Z."/>
            <person name="Chen J."/>
            <person name="Li Z."/>
            <person name="Catullo R.A."/>
            <person name="Griffin P.C."/>
            <person name="Schiffer M."/>
            <person name="Pearce S."/>
            <person name="Lee S.F."/>
            <person name="McElroy K."/>
            <person name="Stocker A."/>
            <person name="Shirriffs J."/>
            <person name="Cockerell F."/>
            <person name="Coppin C."/>
            <person name="Sgro C.M."/>
            <person name="Karger A."/>
            <person name="Cain J.W."/>
            <person name="Weber J.A."/>
            <person name="Santpere G."/>
            <person name="Kirschner M.W."/>
            <person name="Hoffmann A.A."/>
            <person name="Oakeshott J.G."/>
            <person name="Zhang G."/>
        </authorList>
    </citation>
    <scope>NUCLEOTIDE SEQUENCE</scope>
    <source>
        <strain evidence="17">BGI-SZ-2011g</strain>
    </source>
</reference>
<keyword evidence="8" id="KW-0256">Endoplasmic reticulum</keyword>
<keyword evidence="16" id="KW-0812">Transmembrane</keyword>
<dbReference type="InterPro" id="IPR001128">
    <property type="entry name" value="Cyt_P450"/>
</dbReference>
<dbReference type="InterPro" id="IPR017972">
    <property type="entry name" value="Cyt_P450_CS"/>
</dbReference>
<dbReference type="InterPro" id="IPR036396">
    <property type="entry name" value="Cyt_P450_sf"/>
</dbReference>
<dbReference type="PANTHER" id="PTHR24292:SF84">
    <property type="entry name" value="CYTOCHROME P450 28A5-RELATED"/>
    <property type="match status" value="1"/>
</dbReference>
<dbReference type="Pfam" id="PF00067">
    <property type="entry name" value="p450"/>
    <property type="match status" value="1"/>
</dbReference>
<feature type="binding site" description="axial binding residue" evidence="14">
    <location>
        <position position="490"/>
    </location>
    <ligand>
        <name>heme</name>
        <dbReference type="ChEBI" id="CHEBI:30413"/>
    </ligand>
    <ligandPart>
        <name>Fe</name>
        <dbReference type="ChEBI" id="CHEBI:18248"/>
    </ligandPart>
</feature>
<dbReference type="FunFam" id="1.10.630.10:FF:000182">
    <property type="entry name" value="Cytochrome P450 3A4"/>
    <property type="match status" value="1"/>
</dbReference>
<organism evidence="17 18">
    <name type="scientific">Drosophila rubida</name>
    <dbReference type="NCBI Taxonomy" id="30044"/>
    <lineage>
        <taxon>Eukaryota</taxon>
        <taxon>Metazoa</taxon>
        <taxon>Ecdysozoa</taxon>
        <taxon>Arthropoda</taxon>
        <taxon>Hexapoda</taxon>
        <taxon>Insecta</taxon>
        <taxon>Pterygota</taxon>
        <taxon>Neoptera</taxon>
        <taxon>Endopterygota</taxon>
        <taxon>Diptera</taxon>
        <taxon>Brachycera</taxon>
        <taxon>Muscomorpha</taxon>
        <taxon>Ephydroidea</taxon>
        <taxon>Drosophilidae</taxon>
        <taxon>Drosophila</taxon>
    </lineage>
</organism>
<evidence type="ECO:0000256" key="11">
    <source>
        <dbReference type="ARBA" id="ARBA00023004"/>
    </source>
</evidence>
<name>A0AAD4K4T0_9MUSC</name>
<dbReference type="PANTHER" id="PTHR24292">
    <property type="entry name" value="CYTOCHROME P450"/>
    <property type="match status" value="1"/>
</dbReference>
<evidence type="ECO:0000256" key="1">
    <source>
        <dbReference type="ARBA" id="ARBA00001971"/>
    </source>
</evidence>
<keyword evidence="10 15" id="KW-0560">Oxidoreductase</keyword>
<evidence type="ECO:0000256" key="13">
    <source>
        <dbReference type="ARBA" id="ARBA00023136"/>
    </source>
</evidence>
<evidence type="ECO:0000313" key="17">
    <source>
        <dbReference type="EMBL" id="KAH8377096.1"/>
    </source>
</evidence>
<comment type="subcellular location">
    <subcellularLocation>
        <location evidence="4">Endoplasmic reticulum membrane</location>
        <topology evidence="4">Peripheral membrane protein</topology>
    </subcellularLocation>
    <subcellularLocation>
        <location evidence="3">Microsome membrane</location>
        <topology evidence="3">Peripheral membrane protein</topology>
    </subcellularLocation>
</comment>
<evidence type="ECO:0000256" key="4">
    <source>
        <dbReference type="ARBA" id="ARBA00004406"/>
    </source>
</evidence>
<comment type="cofactor">
    <cofactor evidence="1 14">
        <name>heme</name>
        <dbReference type="ChEBI" id="CHEBI:30413"/>
    </cofactor>
</comment>
<dbReference type="PROSITE" id="PS00086">
    <property type="entry name" value="CYTOCHROME_P450"/>
    <property type="match status" value="1"/>
</dbReference>
<feature type="transmembrane region" description="Helical" evidence="16">
    <location>
        <begin position="31"/>
        <end position="53"/>
    </location>
</feature>
<evidence type="ECO:0000256" key="10">
    <source>
        <dbReference type="ARBA" id="ARBA00023002"/>
    </source>
</evidence>
<dbReference type="GO" id="GO:0004497">
    <property type="term" value="F:monooxygenase activity"/>
    <property type="evidence" value="ECO:0007669"/>
    <property type="project" value="UniProtKB-KW"/>
</dbReference>
<dbReference type="AlphaFoldDB" id="A0AAD4K4T0"/>
<accession>A0AAD4K4T0</accession>
<dbReference type="InterPro" id="IPR002401">
    <property type="entry name" value="Cyt_P450_E_grp-I"/>
</dbReference>
<keyword evidence="9" id="KW-0492">Microsome</keyword>
<evidence type="ECO:0000313" key="18">
    <source>
        <dbReference type="Proteomes" id="UP001200034"/>
    </source>
</evidence>
<evidence type="ECO:0000256" key="8">
    <source>
        <dbReference type="ARBA" id="ARBA00022824"/>
    </source>
</evidence>
<keyword evidence="18" id="KW-1185">Reference proteome</keyword>
<evidence type="ECO:0000256" key="12">
    <source>
        <dbReference type="ARBA" id="ARBA00023033"/>
    </source>
</evidence>
<dbReference type="GO" id="GO:0020037">
    <property type="term" value="F:heme binding"/>
    <property type="evidence" value="ECO:0007669"/>
    <property type="project" value="InterPro"/>
</dbReference>
<evidence type="ECO:0000256" key="14">
    <source>
        <dbReference type="PIRSR" id="PIRSR602401-1"/>
    </source>
</evidence>
<dbReference type="GO" id="GO:0005506">
    <property type="term" value="F:iron ion binding"/>
    <property type="evidence" value="ECO:0007669"/>
    <property type="project" value="InterPro"/>
</dbReference>
<protein>
    <submittedName>
        <fullName evidence="17">Uncharacterized protein</fullName>
    </submittedName>
</protein>
<dbReference type="InterPro" id="IPR050476">
    <property type="entry name" value="Insect_CytP450_Detox"/>
</dbReference>
<dbReference type="PRINTS" id="PR00385">
    <property type="entry name" value="P450"/>
</dbReference>
<keyword evidence="11 14" id="KW-0408">Iron</keyword>
<evidence type="ECO:0000256" key="15">
    <source>
        <dbReference type="RuleBase" id="RU000461"/>
    </source>
</evidence>
<dbReference type="CDD" id="cd11056">
    <property type="entry name" value="CYP6-like"/>
    <property type="match status" value="1"/>
</dbReference>
<comment type="caution">
    <text evidence="17">The sequence shown here is derived from an EMBL/GenBank/DDBJ whole genome shotgun (WGS) entry which is preliminary data.</text>
</comment>
<evidence type="ECO:0000256" key="16">
    <source>
        <dbReference type="SAM" id="Phobius"/>
    </source>
</evidence>
<keyword evidence="13 16" id="KW-0472">Membrane</keyword>
<comment type="function">
    <text evidence="2">May be involved in the metabolism of insect hormones and in the breakdown of synthetic insecticides.</text>
</comment>
<dbReference type="PRINTS" id="PR00463">
    <property type="entry name" value="EP450I"/>
</dbReference>
<dbReference type="GO" id="GO:0016705">
    <property type="term" value="F:oxidoreductase activity, acting on paired donors, with incorporation or reduction of molecular oxygen"/>
    <property type="evidence" value="ECO:0007669"/>
    <property type="project" value="InterPro"/>
</dbReference>
<evidence type="ECO:0000256" key="3">
    <source>
        <dbReference type="ARBA" id="ARBA00004174"/>
    </source>
</evidence>
<keyword evidence="12 15" id="KW-0503">Monooxygenase</keyword>
<feature type="non-terminal residue" evidence="17">
    <location>
        <position position="545"/>
    </location>
</feature>
<evidence type="ECO:0000256" key="7">
    <source>
        <dbReference type="ARBA" id="ARBA00022723"/>
    </source>
</evidence>
<dbReference type="Proteomes" id="UP001200034">
    <property type="component" value="Unassembled WGS sequence"/>
</dbReference>
<evidence type="ECO:0000256" key="5">
    <source>
        <dbReference type="ARBA" id="ARBA00010617"/>
    </source>
</evidence>
<comment type="similarity">
    <text evidence="5 15">Belongs to the cytochrome P450 family.</text>
</comment>
<gene>
    <name evidence="17" type="ORF">KR093_003426</name>
</gene>
<feature type="transmembrane region" description="Helical" evidence="16">
    <location>
        <begin position="252"/>
        <end position="271"/>
    </location>
</feature>
<evidence type="ECO:0000256" key="6">
    <source>
        <dbReference type="ARBA" id="ARBA00022617"/>
    </source>
</evidence>
<dbReference type="GO" id="GO:0005789">
    <property type="term" value="C:endoplasmic reticulum membrane"/>
    <property type="evidence" value="ECO:0007669"/>
    <property type="project" value="UniProtKB-SubCell"/>
</dbReference>
<dbReference type="SUPFAM" id="SSF48264">
    <property type="entry name" value="Cytochrome P450"/>
    <property type="match status" value="1"/>
</dbReference>
<sequence length="545" mass="63004">TAKAEHTLQWSGIDQYKIGGWGCRNIDRGNMYLMLMVLVLVLHLLLLPVYLYLTWHHRYWQRRGLITAKPLTVLGTYPGLLTRRSNLVLEVQRIYNQYKYKYRAVGVFVTRQPQILVLDPALAHEVLVENYCCYRDSLTSSYMKHATWEKYAGRNPFWASGSDWRRLRSEAQAGLSSNRLKQGYAIWEESGKKLINFMAREASKQQNIVETRDLCFRYTADVMCDFIWGIDAGTLSQHTDQPNKVQEMASKWTNYVFHMITIFMASIVAPISRRLLRMRFYPKDTDEFFSNLTKASIDMRLNSGDNQRVDYLSYLLKLQGDKKHVSHDDLVGHALTVMLDGYDTTATALLHALYYLSGNAAAQQKLRTEILRCLEENETCGFEQLSKLPYLEQVVYGNRFSTAESLRLSSVVPQYTKVCTHDTTIKLNDFKSIDVEKGITILIPNYQFHHDAKYFPRPEAFHPERFDNGAHHEFIRKGMLLPFSDGPRICMGMRLALLTLKSALFHIISEYQVVRSKHRITIAGTSGFGIVLNGDIKLEYRRLLK</sequence>
<keyword evidence="6 14" id="KW-0349">Heme</keyword>
<keyword evidence="16" id="KW-1133">Transmembrane helix</keyword>
<keyword evidence="7 14" id="KW-0479">Metal-binding</keyword>
<evidence type="ECO:0000256" key="2">
    <source>
        <dbReference type="ARBA" id="ARBA00003690"/>
    </source>
</evidence>
<dbReference type="EMBL" id="JAJJHW010001127">
    <property type="protein sequence ID" value="KAH8377096.1"/>
    <property type="molecule type" value="Genomic_DNA"/>
</dbReference>
<evidence type="ECO:0000256" key="9">
    <source>
        <dbReference type="ARBA" id="ARBA00022848"/>
    </source>
</evidence>
<proteinExistence type="inferred from homology"/>